<accession>A0A8X6U9N0</accession>
<comment type="caution">
    <text evidence="1">The sequence shown here is derived from an EMBL/GenBank/DDBJ whole genome shotgun (WGS) entry which is preliminary data.</text>
</comment>
<sequence>MNRPLHEHSIAFMHATGGSNSFHPGADRNKDGPLGTESVCEGTLYHKNGVPRSRMEVYKLRDSLGPTIPADRRVHCSVFVFAWRSVLKTGNAEQDENWSFQCIQTYVLS</sequence>
<reference evidence="1" key="1">
    <citation type="submission" date="2020-08" db="EMBL/GenBank/DDBJ databases">
        <title>Multicomponent nature underlies the extraordinary mechanical properties of spider dragline silk.</title>
        <authorList>
            <person name="Kono N."/>
            <person name="Nakamura H."/>
            <person name="Mori M."/>
            <person name="Yoshida Y."/>
            <person name="Ohtoshi R."/>
            <person name="Malay A.D."/>
            <person name="Moran D.A.P."/>
            <person name="Tomita M."/>
            <person name="Numata K."/>
            <person name="Arakawa K."/>
        </authorList>
    </citation>
    <scope>NUCLEOTIDE SEQUENCE</scope>
</reference>
<name>A0A8X6U9N0_NEPPI</name>
<gene>
    <name evidence="1" type="ORF">NPIL_484461</name>
</gene>
<organism evidence="1 2">
    <name type="scientific">Nephila pilipes</name>
    <name type="common">Giant wood spider</name>
    <name type="synonym">Nephila maculata</name>
    <dbReference type="NCBI Taxonomy" id="299642"/>
    <lineage>
        <taxon>Eukaryota</taxon>
        <taxon>Metazoa</taxon>
        <taxon>Ecdysozoa</taxon>
        <taxon>Arthropoda</taxon>
        <taxon>Chelicerata</taxon>
        <taxon>Arachnida</taxon>
        <taxon>Araneae</taxon>
        <taxon>Araneomorphae</taxon>
        <taxon>Entelegynae</taxon>
        <taxon>Araneoidea</taxon>
        <taxon>Nephilidae</taxon>
        <taxon>Nephila</taxon>
    </lineage>
</organism>
<keyword evidence="2" id="KW-1185">Reference proteome</keyword>
<proteinExistence type="predicted"/>
<dbReference type="Proteomes" id="UP000887013">
    <property type="component" value="Unassembled WGS sequence"/>
</dbReference>
<protein>
    <submittedName>
        <fullName evidence="1">Uncharacterized protein</fullName>
    </submittedName>
</protein>
<evidence type="ECO:0000313" key="1">
    <source>
        <dbReference type="EMBL" id="GFT95464.1"/>
    </source>
</evidence>
<dbReference type="AlphaFoldDB" id="A0A8X6U9N0"/>
<dbReference type="EMBL" id="BMAW01026082">
    <property type="protein sequence ID" value="GFT95464.1"/>
    <property type="molecule type" value="Genomic_DNA"/>
</dbReference>
<evidence type="ECO:0000313" key="2">
    <source>
        <dbReference type="Proteomes" id="UP000887013"/>
    </source>
</evidence>